<proteinExistence type="predicted"/>
<protein>
    <submittedName>
        <fullName evidence="1">Uncharacterized protein</fullName>
    </submittedName>
</protein>
<sequence>MGMVSVPIGSLGTGLNPSAAIHLLGVSNKKYILDTKLNVTNSYQPCLSKNPNYKTQTLASCRLPACRASHPQFFGLKSEQDLTLENPFKLDKPNVPTPILSTLGVPVKTANQQVGPATDSKVTQARMEGETENFPIERGPPRGGQSPNLTREFENSQFKASNERTPATDATKDWEDLVIGKTRADKIWENFTMTDGHSYTLGRQEDAHCHPCNKVT</sequence>
<reference evidence="1" key="1">
    <citation type="submission" date="2022-04" db="EMBL/GenBank/DDBJ databases">
        <title>Genome of the entomopathogenic fungus Entomophthora muscae.</title>
        <authorList>
            <person name="Elya C."/>
            <person name="Lovett B.R."/>
            <person name="Lee E."/>
            <person name="Macias A.M."/>
            <person name="Hajek A.E."/>
            <person name="De Bivort B.L."/>
            <person name="Kasson M.T."/>
            <person name="De Fine Licht H.H."/>
            <person name="Stajich J.E."/>
        </authorList>
    </citation>
    <scope>NUCLEOTIDE SEQUENCE</scope>
    <source>
        <strain evidence="1">Berkeley</strain>
    </source>
</reference>
<organism evidence="1 2">
    <name type="scientific">Entomophthora muscae</name>
    <dbReference type="NCBI Taxonomy" id="34485"/>
    <lineage>
        <taxon>Eukaryota</taxon>
        <taxon>Fungi</taxon>
        <taxon>Fungi incertae sedis</taxon>
        <taxon>Zoopagomycota</taxon>
        <taxon>Entomophthoromycotina</taxon>
        <taxon>Entomophthoromycetes</taxon>
        <taxon>Entomophthorales</taxon>
        <taxon>Entomophthoraceae</taxon>
        <taxon>Entomophthora</taxon>
    </lineage>
</organism>
<accession>A0ACC2TM99</accession>
<dbReference type="Proteomes" id="UP001165960">
    <property type="component" value="Unassembled WGS sequence"/>
</dbReference>
<gene>
    <name evidence="1" type="ORF">DSO57_1033202</name>
</gene>
<comment type="caution">
    <text evidence="1">The sequence shown here is derived from an EMBL/GenBank/DDBJ whole genome shotgun (WGS) entry which is preliminary data.</text>
</comment>
<keyword evidence="2" id="KW-1185">Reference proteome</keyword>
<name>A0ACC2TM99_9FUNG</name>
<dbReference type="EMBL" id="QTSX02002388">
    <property type="protein sequence ID" value="KAJ9075710.1"/>
    <property type="molecule type" value="Genomic_DNA"/>
</dbReference>
<evidence type="ECO:0000313" key="1">
    <source>
        <dbReference type="EMBL" id="KAJ9075710.1"/>
    </source>
</evidence>
<evidence type="ECO:0000313" key="2">
    <source>
        <dbReference type="Proteomes" id="UP001165960"/>
    </source>
</evidence>